<feature type="region of interest" description="Disordered" evidence="1">
    <location>
        <begin position="64"/>
        <end position="85"/>
    </location>
</feature>
<sequence length="85" mass="9547">MTQRANRRSPRPFISSVLASPPHHSRSAALAQLRRVSDVYSEMLLCSFTSTLFQNHSDDLLGFQEKGTSKGQNNTIKKRSTEVLI</sequence>
<keyword evidence="3" id="KW-1185">Reference proteome</keyword>
<evidence type="ECO:0000313" key="2">
    <source>
        <dbReference type="EMBL" id="MPC31744.1"/>
    </source>
</evidence>
<proteinExistence type="predicted"/>
<reference evidence="2 3" key="1">
    <citation type="submission" date="2019-05" db="EMBL/GenBank/DDBJ databases">
        <title>Another draft genome of Portunus trituberculatus and its Hox gene families provides insights of decapod evolution.</title>
        <authorList>
            <person name="Jeong J.-H."/>
            <person name="Song I."/>
            <person name="Kim S."/>
            <person name="Choi T."/>
            <person name="Kim D."/>
            <person name="Ryu S."/>
            <person name="Kim W."/>
        </authorList>
    </citation>
    <scope>NUCLEOTIDE SEQUENCE [LARGE SCALE GENOMIC DNA]</scope>
    <source>
        <tissue evidence="2">Muscle</tissue>
    </source>
</reference>
<name>A0A5B7EGS6_PORTR</name>
<evidence type="ECO:0000313" key="3">
    <source>
        <dbReference type="Proteomes" id="UP000324222"/>
    </source>
</evidence>
<dbReference type="AlphaFoldDB" id="A0A5B7EGS6"/>
<accession>A0A5B7EGS6</accession>
<feature type="compositionally biased region" description="Basic residues" evidence="1">
    <location>
        <begin position="1"/>
        <end position="10"/>
    </location>
</feature>
<protein>
    <submittedName>
        <fullName evidence="2">Uncharacterized protein</fullName>
    </submittedName>
</protein>
<feature type="region of interest" description="Disordered" evidence="1">
    <location>
        <begin position="1"/>
        <end position="21"/>
    </location>
</feature>
<dbReference type="Proteomes" id="UP000324222">
    <property type="component" value="Unassembled WGS sequence"/>
</dbReference>
<evidence type="ECO:0000256" key="1">
    <source>
        <dbReference type="SAM" id="MobiDB-lite"/>
    </source>
</evidence>
<comment type="caution">
    <text evidence="2">The sequence shown here is derived from an EMBL/GenBank/DDBJ whole genome shotgun (WGS) entry which is preliminary data.</text>
</comment>
<gene>
    <name evidence="2" type="ORF">E2C01_025041</name>
</gene>
<dbReference type="EMBL" id="VSRR010002496">
    <property type="protein sequence ID" value="MPC31744.1"/>
    <property type="molecule type" value="Genomic_DNA"/>
</dbReference>
<organism evidence="2 3">
    <name type="scientific">Portunus trituberculatus</name>
    <name type="common">Swimming crab</name>
    <name type="synonym">Neptunus trituberculatus</name>
    <dbReference type="NCBI Taxonomy" id="210409"/>
    <lineage>
        <taxon>Eukaryota</taxon>
        <taxon>Metazoa</taxon>
        <taxon>Ecdysozoa</taxon>
        <taxon>Arthropoda</taxon>
        <taxon>Crustacea</taxon>
        <taxon>Multicrustacea</taxon>
        <taxon>Malacostraca</taxon>
        <taxon>Eumalacostraca</taxon>
        <taxon>Eucarida</taxon>
        <taxon>Decapoda</taxon>
        <taxon>Pleocyemata</taxon>
        <taxon>Brachyura</taxon>
        <taxon>Eubrachyura</taxon>
        <taxon>Portunoidea</taxon>
        <taxon>Portunidae</taxon>
        <taxon>Portuninae</taxon>
        <taxon>Portunus</taxon>
    </lineage>
</organism>